<dbReference type="Pfam" id="PF13620">
    <property type="entry name" value="CarboxypepD_reg"/>
    <property type="match status" value="1"/>
</dbReference>
<dbReference type="PANTHER" id="PTHR40980:SF4">
    <property type="entry name" value="TONB-DEPENDENT RECEPTOR-LIKE BETA-BARREL DOMAIN-CONTAINING PROTEIN"/>
    <property type="match status" value="1"/>
</dbReference>
<dbReference type="AlphaFoldDB" id="A0A917IN25"/>
<dbReference type="InterPro" id="IPR037066">
    <property type="entry name" value="Plug_dom_sf"/>
</dbReference>
<reference evidence="5" key="1">
    <citation type="journal article" date="2014" name="Int. J. Syst. Evol. Microbiol.">
        <title>Complete genome sequence of Corynebacterium casei LMG S-19264T (=DSM 44701T), isolated from a smear-ripened cheese.</title>
        <authorList>
            <consortium name="US DOE Joint Genome Institute (JGI-PGF)"/>
            <person name="Walter F."/>
            <person name="Albersmeier A."/>
            <person name="Kalinowski J."/>
            <person name="Ruckert C."/>
        </authorList>
    </citation>
    <scope>NUCLEOTIDE SEQUENCE</scope>
    <source>
        <strain evidence="5">CGMCC 1.15290</strain>
    </source>
</reference>
<sequence length="1132" mass="127145">MLTALVSIPAQQLSKLIQLPRKEIKGKEVIALIEKAEPVQFTFGKEVSARLEKPLHFTHATPSVKEVLELLHKTAGITYTISNSGAIVLKPSPTPAGAASPSATTQDAGRIIGKIMDEATGAPISDVSIRVRNTGAISYADGTFSLSLPSGKYEAEVSSVGYGSKLIADVEVKSGQSSELNVTLKRDNSTLSGIIIRSTVAKESIAALYIRQKNEAGISNGISREQISALPDKNVGETLKRISGVSTNDNRRVVVRGIAERYNVAMLDGAVLPSTDVQVRDFEFDIIPSNLIDNVIVAKTSTPDMSFGFGGGLVQVNTFAIPNENFITLSAGTKYIAGSTGKDFLGYGRGKNDYLGFDDGSRNHFPDALLTFDGKNYDPAKPNAIPSPGITPITPAMIAEQNKKIGGLERMGTRTYKAAPGQNYQFSLGRNYALRNGRVGFVGSLSYRNEQSTDAIPHFERGNWQKIGNPAYDAATGEELENTYAHQYNFNTTWGALFNLGWESKHHKITSRNFYSRVFSNQFTRTVGWGNEIGYDSLPEIREYDRPKFITMLQNRINGEHNFGHFRFDWNIARNKLTNLEKDAIEAWLKPVNTRNGVIYNVVPSSVTNPGSGTFNRAQYLYEEVNKIAEASLGYQTNIRGQKQLVKAGYQFMEKEGLYDWLILPIGTVTNSNTYAQVPVQEWQSFLGFTDPLKDLLYYPAAFSRNGYKGRNTHQAIYGMLDNRLTSWLRVVWGIRAEYYQYERLKNGTNDLAIDALIKQGDQLKYVDPATGKIIPPFAAPENEEKTWRYLPSASITATPWKDVNIRAAYSQSVVRPSLIENSRMIRFDPAISAYRRNEGVLSTVIDHYDLRLEWYPKAGEVFTLGYFYKYFDKPVELYRNAIDAGFRVYVNTANSEWAKVHGWELDMRKNLGFINSGWPFLQHVYLSGNLTLQSSTVQASGFEEKSMTEDKNGIRYEYRSKRMIKEKRPLYGQVPVLYNIGWQYEGKRFGANIAFNHMGYKTFATGMSPDIVEYERPRNQLDAQLSYAFLKNRKLNVRLNMSNLLNNPYRFYINSAATFKLQNKWQGLATSAITATEWDDIYEWKTGFSRKFEEGNYELSADGKTKTRMGDRETFVRKVGASFSLSVAYTF</sequence>
<dbReference type="PANTHER" id="PTHR40980">
    <property type="entry name" value="PLUG DOMAIN-CONTAINING PROTEIN"/>
    <property type="match status" value="1"/>
</dbReference>
<gene>
    <name evidence="5" type="ORF">GCM10011379_06120</name>
</gene>
<comment type="subcellular location">
    <subcellularLocation>
        <location evidence="1">Cell outer membrane</location>
    </subcellularLocation>
</comment>
<dbReference type="SUPFAM" id="SSF56935">
    <property type="entry name" value="Porins"/>
    <property type="match status" value="1"/>
</dbReference>
<reference evidence="5" key="2">
    <citation type="submission" date="2020-09" db="EMBL/GenBank/DDBJ databases">
        <authorList>
            <person name="Sun Q."/>
            <person name="Zhou Y."/>
        </authorList>
    </citation>
    <scope>NUCLEOTIDE SEQUENCE</scope>
    <source>
        <strain evidence="5">CGMCC 1.15290</strain>
    </source>
</reference>
<dbReference type="InterPro" id="IPR012910">
    <property type="entry name" value="Plug_dom"/>
</dbReference>
<dbReference type="InterPro" id="IPR036942">
    <property type="entry name" value="Beta-barrel_TonB_sf"/>
</dbReference>
<name>A0A917IN25_9BACT</name>
<keyword evidence="2" id="KW-0472">Membrane</keyword>
<comment type="caution">
    <text evidence="5">The sequence shown here is derived from an EMBL/GenBank/DDBJ whole genome shotgun (WGS) entry which is preliminary data.</text>
</comment>
<evidence type="ECO:0000256" key="2">
    <source>
        <dbReference type="ARBA" id="ARBA00023136"/>
    </source>
</evidence>
<dbReference type="InterPro" id="IPR008969">
    <property type="entry name" value="CarboxyPept-like_regulatory"/>
</dbReference>
<dbReference type="SUPFAM" id="SSF49464">
    <property type="entry name" value="Carboxypeptidase regulatory domain-like"/>
    <property type="match status" value="1"/>
</dbReference>
<evidence type="ECO:0000313" key="5">
    <source>
        <dbReference type="EMBL" id="GGH59394.1"/>
    </source>
</evidence>
<dbReference type="Gene3D" id="2.40.170.20">
    <property type="entry name" value="TonB-dependent receptor, beta-barrel domain"/>
    <property type="match status" value="1"/>
</dbReference>
<keyword evidence="3" id="KW-0998">Cell outer membrane</keyword>
<dbReference type="Gene3D" id="2.60.40.1120">
    <property type="entry name" value="Carboxypeptidase-like, regulatory domain"/>
    <property type="match status" value="1"/>
</dbReference>
<dbReference type="Gene3D" id="2.170.130.10">
    <property type="entry name" value="TonB-dependent receptor, plug domain"/>
    <property type="match status" value="1"/>
</dbReference>
<dbReference type="GO" id="GO:0009279">
    <property type="term" value="C:cell outer membrane"/>
    <property type="evidence" value="ECO:0007669"/>
    <property type="project" value="UniProtKB-SubCell"/>
</dbReference>
<evidence type="ECO:0000256" key="1">
    <source>
        <dbReference type="ARBA" id="ARBA00004442"/>
    </source>
</evidence>
<evidence type="ECO:0000313" key="6">
    <source>
        <dbReference type="Proteomes" id="UP000627292"/>
    </source>
</evidence>
<accession>A0A917IN25</accession>
<proteinExistence type="predicted"/>
<evidence type="ECO:0000256" key="3">
    <source>
        <dbReference type="ARBA" id="ARBA00023237"/>
    </source>
</evidence>
<keyword evidence="6" id="KW-1185">Reference proteome</keyword>
<dbReference type="EMBL" id="BMIB01000001">
    <property type="protein sequence ID" value="GGH59394.1"/>
    <property type="molecule type" value="Genomic_DNA"/>
</dbReference>
<dbReference type="Proteomes" id="UP000627292">
    <property type="component" value="Unassembled WGS sequence"/>
</dbReference>
<protein>
    <recommendedName>
        <fullName evidence="4">TonB-dependent receptor plug domain-containing protein</fullName>
    </recommendedName>
</protein>
<feature type="domain" description="TonB-dependent receptor plug" evidence="4">
    <location>
        <begin position="217"/>
        <end position="302"/>
    </location>
</feature>
<evidence type="ECO:0000259" key="4">
    <source>
        <dbReference type="Pfam" id="PF07715"/>
    </source>
</evidence>
<dbReference type="Pfam" id="PF07715">
    <property type="entry name" value="Plug"/>
    <property type="match status" value="1"/>
</dbReference>
<organism evidence="5 6">
    <name type="scientific">Filimonas zeae</name>
    <dbReference type="NCBI Taxonomy" id="1737353"/>
    <lineage>
        <taxon>Bacteria</taxon>
        <taxon>Pseudomonadati</taxon>
        <taxon>Bacteroidota</taxon>
        <taxon>Chitinophagia</taxon>
        <taxon>Chitinophagales</taxon>
        <taxon>Chitinophagaceae</taxon>
        <taxon>Filimonas</taxon>
    </lineage>
</organism>